<dbReference type="EMBL" id="BDJK01000020">
    <property type="protein sequence ID" value="GAV22900.1"/>
    <property type="molecule type" value="Genomic_DNA"/>
</dbReference>
<dbReference type="InterPro" id="IPR053182">
    <property type="entry name" value="YobU-like_regulator"/>
</dbReference>
<dbReference type="Pfam" id="PF14526">
    <property type="entry name" value="Cass2"/>
    <property type="match status" value="1"/>
</dbReference>
<organism evidence="2 3">
    <name type="scientific">Carboxydothermus pertinax</name>
    <dbReference type="NCBI Taxonomy" id="870242"/>
    <lineage>
        <taxon>Bacteria</taxon>
        <taxon>Bacillati</taxon>
        <taxon>Bacillota</taxon>
        <taxon>Clostridia</taxon>
        <taxon>Thermoanaerobacterales</taxon>
        <taxon>Thermoanaerobacteraceae</taxon>
        <taxon>Carboxydothermus</taxon>
    </lineage>
</organism>
<dbReference type="Proteomes" id="UP000187485">
    <property type="component" value="Unassembled WGS sequence"/>
</dbReference>
<dbReference type="SMART" id="SM00871">
    <property type="entry name" value="AraC_E_bind"/>
    <property type="match status" value="1"/>
</dbReference>
<evidence type="ECO:0000313" key="3">
    <source>
        <dbReference type="Proteomes" id="UP000187485"/>
    </source>
</evidence>
<dbReference type="STRING" id="870242.cpu_14100"/>
<dbReference type="SUPFAM" id="SSF55136">
    <property type="entry name" value="Probable bacterial effector-binding domain"/>
    <property type="match status" value="1"/>
</dbReference>
<reference evidence="3" key="1">
    <citation type="submission" date="2016-12" db="EMBL/GenBank/DDBJ databases">
        <title>Draft Genome Sequences od Carboxydothermus pertinax and islandicus, Hydrogenogenic Carboxydotrophic Bacteria.</title>
        <authorList>
            <person name="Fukuyama Y."/>
            <person name="Ohmae K."/>
            <person name="Yoneda Y."/>
            <person name="Yoshida T."/>
            <person name="Sako Y."/>
        </authorList>
    </citation>
    <scope>NUCLEOTIDE SEQUENCE [LARGE SCALE GENOMIC DNA]</scope>
    <source>
        <strain evidence="3">Ug1</strain>
    </source>
</reference>
<comment type="caution">
    <text evidence="2">The sequence shown here is derived from an EMBL/GenBank/DDBJ whole genome shotgun (WGS) entry which is preliminary data.</text>
</comment>
<sequence>MIPEIVFKPGFYLVGIKYEGRNENEEISELWKKFNLRISEIKSKVSNNERFGLNIYGEKFLATGEFTYLAAVAVEKIEEVPEGMAVAALDPAKYAVFTLPGQREKLPKLIHDIYCRHLKKHGLKPVGNYDFEFYTGKDLIYFYVPIEYGKRG</sequence>
<dbReference type="Gene3D" id="3.20.80.10">
    <property type="entry name" value="Regulatory factor, effector binding domain"/>
    <property type="match status" value="1"/>
</dbReference>
<dbReference type="RefSeq" id="WP_075859353.1">
    <property type="nucleotide sequence ID" value="NZ_BDJK01000020.1"/>
</dbReference>
<dbReference type="PANTHER" id="PTHR36444:SF2">
    <property type="entry name" value="TRANSCRIPTIONAL REGULATOR PROTEIN YOBU-RELATED"/>
    <property type="match status" value="1"/>
</dbReference>
<dbReference type="AlphaFoldDB" id="A0A1L8CVG4"/>
<protein>
    <submittedName>
        <fullName evidence="2">AraC family transcriptional regulator</fullName>
    </submittedName>
</protein>
<dbReference type="InterPro" id="IPR010499">
    <property type="entry name" value="AraC_E-bd"/>
</dbReference>
<dbReference type="OrthoDB" id="45544at2"/>
<accession>A0A1L8CVG4</accession>
<dbReference type="PANTHER" id="PTHR36444">
    <property type="entry name" value="TRANSCRIPTIONAL REGULATOR PROTEIN YOBU-RELATED"/>
    <property type="match status" value="1"/>
</dbReference>
<evidence type="ECO:0000313" key="2">
    <source>
        <dbReference type="EMBL" id="GAV22900.1"/>
    </source>
</evidence>
<feature type="domain" description="AraC effector-binding" evidence="1">
    <location>
        <begin position="1"/>
        <end position="147"/>
    </location>
</feature>
<dbReference type="InterPro" id="IPR029441">
    <property type="entry name" value="Cass2"/>
</dbReference>
<name>A0A1L8CVG4_9THEO</name>
<keyword evidence="3" id="KW-1185">Reference proteome</keyword>
<evidence type="ECO:0000259" key="1">
    <source>
        <dbReference type="SMART" id="SM00871"/>
    </source>
</evidence>
<gene>
    <name evidence="2" type="ORF">cpu_14100</name>
</gene>
<proteinExistence type="predicted"/>
<dbReference type="InterPro" id="IPR011256">
    <property type="entry name" value="Reg_factor_effector_dom_sf"/>
</dbReference>